<evidence type="ECO:0000259" key="9">
    <source>
        <dbReference type="Pfam" id="PF07715"/>
    </source>
</evidence>
<dbReference type="SUPFAM" id="SSF49464">
    <property type="entry name" value="Carboxypeptidase regulatory domain-like"/>
    <property type="match status" value="1"/>
</dbReference>
<dbReference type="Pfam" id="PF07715">
    <property type="entry name" value="Plug"/>
    <property type="match status" value="1"/>
</dbReference>
<gene>
    <name evidence="10" type="ORF">CRYO30217_00287</name>
</gene>
<dbReference type="GO" id="GO:0009279">
    <property type="term" value="C:cell outer membrane"/>
    <property type="evidence" value="ECO:0007669"/>
    <property type="project" value="UniProtKB-SubCell"/>
</dbReference>
<evidence type="ECO:0000256" key="8">
    <source>
        <dbReference type="SAM" id="SignalP"/>
    </source>
</evidence>
<dbReference type="EMBL" id="OU015584">
    <property type="protein sequence ID" value="CAG5077087.1"/>
    <property type="molecule type" value="Genomic_DNA"/>
</dbReference>
<dbReference type="PANTHER" id="PTHR30069:SF29">
    <property type="entry name" value="HEMOGLOBIN AND HEMOGLOBIN-HAPTOGLOBIN-BINDING PROTEIN 1-RELATED"/>
    <property type="match status" value="1"/>
</dbReference>
<dbReference type="KEGG" id="ptan:CRYO30217_00287"/>
<evidence type="ECO:0000313" key="10">
    <source>
        <dbReference type="EMBL" id="CAG5077087.1"/>
    </source>
</evidence>
<reference evidence="10" key="1">
    <citation type="submission" date="2021-04" db="EMBL/GenBank/DDBJ databases">
        <authorList>
            <person name="Rodrigo-Torres L."/>
            <person name="Arahal R. D."/>
            <person name="Lucena T."/>
        </authorList>
    </citation>
    <scope>NUCLEOTIDE SEQUENCE</scope>
    <source>
        <strain evidence="10">AS29M-1</strain>
    </source>
</reference>
<keyword evidence="4" id="KW-0812">Transmembrane</keyword>
<keyword evidence="11" id="KW-1185">Reference proteome</keyword>
<keyword evidence="6" id="KW-0472">Membrane</keyword>
<feature type="domain" description="TonB-dependent receptor plug" evidence="9">
    <location>
        <begin position="130"/>
        <end position="226"/>
    </location>
</feature>
<evidence type="ECO:0000256" key="2">
    <source>
        <dbReference type="ARBA" id="ARBA00022448"/>
    </source>
</evidence>
<evidence type="ECO:0000256" key="5">
    <source>
        <dbReference type="ARBA" id="ARBA00022729"/>
    </source>
</evidence>
<keyword evidence="2" id="KW-0813">Transport</keyword>
<dbReference type="InterPro" id="IPR012910">
    <property type="entry name" value="Plug_dom"/>
</dbReference>
<sequence>MPIIKSVFSFLVVLFLSSSLLAQEYLEGTVFEAGEVDRATPIPGVNVYFVDFDGGTITNPEGYFKIEIPEGAHQVVFSFVGLKNDTLHVHDLKNPVSIVMRDGDILPDVVVKGGSDGYRFEKFNPRDAHIMNEGELRKAACCNISESFETNPAIDANFTDAVTGTKQIQMLGLSGRYVQMMQDNIPMSRGLSTIYGLEFIPGAWVNSIQISKGAGSVVNGYESMTGQINIGMKNPETGEPLHVNVYSNTALRNELNIHSTFRVNKRWRSTVLGHAKYAGAKFDRNGDSFLDRPLSNTFIVQNQWNYSGPVLHSELGIGVVSLDNRAGQYSEAFDANVDFAPEIYTNPYRVHSYSGKVNAFAKIGYLFPQERYKSIAIQLNGSYHNQLGNFGYRHYGGEQASGYANLIFQDEIGEGDVHKYKTGASLIYDDYREETKKIQTTDTSYHWTEVVPGAYFEYSLNKTLFSMVAGIRADYHNIYGPFVTPRLNARWSLTEKTAFKFAAGMGRRTPNVFMENVGALASSRTWVINGTSSSPVYGLDQEIAANFGVSFNQDLKIGGEEANLNIDFYHSRFVNQIVADYDYSTRELHLYNLNGESFSNSAQVEFNFKPIKRLDVRMAYRWLDVRTQYLTGVLQQPLTAKHRGFVNVAKETRKNKHGSYWKFDITAQWVGQQRLPQTLDNPEVYQRSGTSDDYVLLNSQVTYLLRDKWEFYLGGENLTNFKLANPIVAASDPFSEYFDASMVWGPVFGRMIYLGARFTIK</sequence>
<dbReference type="GO" id="GO:0015344">
    <property type="term" value="F:siderophore uptake transmembrane transporter activity"/>
    <property type="evidence" value="ECO:0007669"/>
    <property type="project" value="TreeGrafter"/>
</dbReference>
<evidence type="ECO:0000256" key="3">
    <source>
        <dbReference type="ARBA" id="ARBA00022452"/>
    </source>
</evidence>
<comment type="subcellular location">
    <subcellularLocation>
        <location evidence="1">Cell outer membrane</location>
        <topology evidence="1">Multi-pass membrane protein</topology>
    </subcellularLocation>
</comment>
<dbReference type="InterPro" id="IPR037066">
    <property type="entry name" value="Plug_dom_sf"/>
</dbReference>
<feature type="chain" id="PRO_5037908800" description="TonB-dependent receptor plug domain-containing protein" evidence="8">
    <location>
        <begin position="23"/>
        <end position="761"/>
    </location>
</feature>
<dbReference type="Proteomes" id="UP000683507">
    <property type="component" value="Chromosome"/>
</dbReference>
<keyword evidence="5 8" id="KW-0732">Signal</keyword>
<proteinExistence type="predicted"/>
<dbReference type="InterPro" id="IPR036942">
    <property type="entry name" value="Beta-barrel_TonB_sf"/>
</dbReference>
<evidence type="ECO:0000256" key="4">
    <source>
        <dbReference type="ARBA" id="ARBA00022692"/>
    </source>
</evidence>
<accession>A0A916JK43</accession>
<organism evidence="10 11">
    <name type="scientific">Parvicella tangerina</name>
    <dbReference type="NCBI Taxonomy" id="2829795"/>
    <lineage>
        <taxon>Bacteria</taxon>
        <taxon>Pseudomonadati</taxon>
        <taxon>Bacteroidota</taxon>
        <taxon>Flavobacteriia</taxon>
        <taxon>Flavobacteriales</taxon>
        <taxon>Parvicellaceae</taxon>
        <taxon>Parvicella</taxon>
    </lineage>
</organism>
<dbReference type="Pfam" id="PF13715">
    <property type="entry name" value="CarbopepD_reg_2"/>
    <property type="match status" value="1"/>
</dbReference>
<keyword evidence="7" id="KW-0998">Cell outer membrane</keyword>
<dbReference type="GO" id="GO:0044718">
    <property type="term" value="P:siderophore transmembrane transport"/>
    <property type="evidence" value="ECO:0007669"/>
    <property type="project" value="TreeGrafter"/>
</dbReference>
<protein>
    <recommendedName>
        <fullName evidence="9">TonB-dependent receptor plug domain-containing protein</fullName>
    </recommendedName>
</protein>
<evidence type="ECO:0000256" key="6">
    <source>
        <dbReference type="ARBA" id="ARBA00023136"/>
    </source>
</evidence>
<name>A0A916JK43_9FLAO</name>
<dbReference type="RefSeq" id="WP_258540530.1">
    <property type="nucleotide sequence ID" value="NZ_OU015584.1"/>
</dbReference>
<dbReference type="InterPro" id="IPR008969">
    <property type="entry name" value="CarboxyPept-like_regulatory"/>
</dbReference>
<dbReference type="SUPFAM" id="SSF56935">
    <property type="entry name" value="Porins"/>
    <property type="match status" value="1"/>
</dbReference>
<dbReference type="Gene3D" id="2.170.130.10">
    <property type="entry name" value="TonB-dependent receptor, plug domain"/>
    <property type="match status" value="1"/>
</dbReference>
<dbReference type="Gene3D" id="2.40.170.20">
    <property type="entry name" value="TonB-dependent receptor, beta-barrel domain"/>
    <property type="match status" value="1"/>
</dbReference>
<feature type="signal peptide" evidence="8">
    <location>
        <begin position="1"/>
        <end position="22"/>
    </location>
</feature>
<dbReference type="AlphaFoldDB" id="A0A916JK43"/>
<keyword evidence="3" id="KW-1134">Transmembrane beta strand</keyword>
<evidence type="ECO:0000313" key="11">
    <source>
        <dbReference type="Proteomes" id="UP000683507"/>
    </source>
</evidence>
<dbReference type="PANTHER" id="PTHR30069">
    <property type="entry name" value="TONB-DEPENDENT OUTER MEMBRANE RECEPTOR"/>
    <property type="match status" value="1"/>
</dbReference>
<evidence type="ECO:0000256" key="7">
    <source>
        <dbReference type="ARBA" id="ARBA00023237"/>
    </source>
</evidence>
<evidence type="ECO:0000256" key="1">
    <source>
        <dbReference type="ARBA" id="ARBA00004571"/>
    </source>
</evidence>
<dbReference type="InterPro" id="IPR039426">
    <property type="entry name" value="TonB-dep_rcpt-like"/>
</dbReference>